<protein>
    <submittedName>
        <fullName evidence="2">Uncharacterized protein</fullName>
    </submittedName>
</protein>
<comment type="caution">
    <text evidence="2">The sequence shown here is derived from an EMBL/GenBank/DDBJ whole genome shotgun (WGS) entry which is preliminary data.</text>
</comment>
<dbReference type="EMBL" id="VSRR010005285">
    <property type="protein sequence ID" value="MPC42042.1"/>
    <property type="molecule type" value="Genomic_DNA"/>
</dbReference>
<proteinExistence type="predicted"/>
<evidence type="ECO:0000313" key="2">
    <source>
        <dbReference type="EMBL" id="MPC42042.1"/>
    </source>
</evidence>
<name>A0A5B7F6G8_PORTR</name>
<evidence type="ECO:0000256" key="1">
    <source>
        <dbReference type="SAM" id="MobiDB-lite"/>
    </source>
</evidence>
<dbReference type="AlphaFoldDB" id="A0A5B7F6G8"/>
<organism evidence="2 3">
    <name type="scientific">Portunus trituberculatus</name>
    <name type="common">Swimming crab</name>
    <name type="synonym">Neptunus trituberculatus</name>
    <dbReference type="NCBI Taxonomy" id="210409"/>
    <lineage>
        <taxon>Eukaryota</taxon>
        <taxon>Metazoa</taxon>
        <taxon>Ecdysozoa</taxon>
        <taxon>Arthropoda</taxon>
        <taxon>Crustacea</taxon>
        <taxon>Multicrustacea</taxon>
        <taxon>Malacostraca</taxon>
        <taxon>Eumalacostraca</taxon>
        <taxon>Eucarida</taxon>
        <taxon>Decapoda</taxon>
        <taxon>Pleocyemata</taxon>
        <taxon>Brachyura</taxon>
        <taxon>Eubrachyura</taxon>
        <taxon>Portunoidea</taxon>
        <taxon>Portunidae</taxon>
        <taxon>Portuninae</taxon>
        <taxon>Portunus</taxon>
    </lineage>
</organism>
<accession>A0A5B7F6G8</accession>
<keyword evidence="3" id="KW-1185">Reference proteome</keyword>
<feature type="region of interest" description="Disordered" evidence="1">
    <location>
        <begin position="1"/>
        <end position="36"/>
    </location>
</feature>
<dbReference type="Proteomes" id="UP000324222">
    <property type="component" value="Unassembled WGS sequence"/>
</dbReference>
<gene>
    <name evidence="2" type="ORF">E2C01_035655</name>
</gene>
<evidence type="ECO:0000313" key="3">
    <source>
        <dbReference type="Proteomes" id="UP000324222"/>
    </source>
</evidence>
<sequence>MNDYLTRTLKPTVASSHPLEPESHQHRSAGGADQPVTAPLSIRVEEYILSTSVLESGVRRPLPMRVRV</sequence>
<reference evidence="2 3" key="1">
    <citation type="submission" date="2019-05" db="EMBL/GenBank/DDBJ databases">
        <title>Another draft genome of Portunus trituberculatus and its Hox gene families provides insights of decapod evolution.</title>
        <authorList>
            <person name="Jeong J.-H."/>
            <person name="Song I."/>
            <person name="Kim S."/>
            <person name="Choi T."/>
            <person name="Kim D."/>
            <person name="Ryu S."/>
            <person name="Kim W."/>
        </authorList>
    </citation>
    <scope>NUCLEOTIDE SEQUENCE [LARGE SCALE GENOMIC DNA]</scope>
    <source>
        <tissue evidence="2">Muscle</tissue>
    </source>
</reference>